<accession>A0AAN1KQF6</accession>
<dbReference type="Proteomes" id="UP000197092">
    <property type="component" value="Chromosome 2"/>
</dbReference>
<reference evidence="2" key="1">
    <citation type="submission" date="2016-12" db="EMBL/GenBank/DDBJ databases">
        <title>Comparative genomic analysis reveals the diversity, evolution, and environmental adaptation strategies of the genus Vibrio.</title>
        <authorList>
            <person name="Lin H."/>
            <person name="Wang X."/>
            <person name="Zhang X.-H."/>
        </authorList>
    </citation>
    <scope>NUCLEOTIDE SEQUENCE [LARGE SCALE GENOMIC DNA]</scope>
    <source>
        <strain evidence="2">QT6D1</strain>
    </source>
</reference>
<organism evidence="1 2">
    <name type="scientific">Vibrio mediterranei</name>
    <dbReference type="NCBI Taxonomy" id="689"/>
    <lineage>
        <taxon>Bacteria</taxon>
        <taxon>Pseudomonadati</taxon>
        <taxon>Pseudomonadota</taxon>
        <taxon>Gammaproteobacteria</taxon>
        <taxon>Vibrionales</taxon>
        <taxon>Vibrionaceae</taxon>
        <taxon>Vibrio</taxon>
    </lineage>
</organism>
<dbReference type="KEGG" id="vsh:BSZ05_21990"/>
<evidence type="ECO:0000313" key="2">
    <source>
        <dbReference type="Proteomes" id="UP000197092"/>
    </source>
</evidence>
<name>A0AAN1KQF6_9VIBR</name>
<dbReference type="RefSeq" id="WP_088878415.1">
    <property type="nucleotide sequence ID" value="NZ_CP018309.1"/>
</dbReference>
<dbReference type="AlphaFoldDB" id="A0AAN1KQF6"/>
<dbReference type="EMBL" id="CP018309">
    <property type="protein sequence ID" value="ASI92473.1"/>
    <property type="molecule type" value="Genomic_DNA"/>
</dbReference>
<proteinExistence type="predicted"/>
<sequence>MIIRLLPNSPAVNALCICHERERLYRHNGQEYMVEQISLIGDGQSARVVAELKSPFDVLEDKQY</sequence>
<gene>
    <name evidence="1" type="ORF">BSZ05_21990</name>
</gene>
<evidence type="ECO:0000313" key="1">
    <source>
        <dbReference type="EMBL" id="ASI92473.1"/>
    </source>
</evidence>
<protein>
    <submittedName>
        <fullName evidence="1">Uncharacterized protein</fullName>
    </submittedName>
</protein>